<dbReference type="GO" id="GO:0006529">
    <property type="term" value="P:asparagine biosynthetic process"/>
    <property type="evidence" value="ECO:0007669"/>
    <property type="project" value="InterPro"/>
</dbReference>
<dbReference type="AlphaFoldDB" id="A0A401YEZ5"/>
<proteinExistence type="predicted"/>
<dbReference type="RefSeq" id="WP_126635442.1">
    <property type="nucleotide sequence ID" value="NZ_BIFH01000013.1"/>
</dbReference>
<comment type="caution">
    <text evidence="3">The sequence shown here is derived from an EMBL/GenBank/DDBJ whole genome shotgun (WGS) entry which is preliminary data.</text>
</comment>
<dbReference type="SUPFAM" id="SSF52402">
    <property type="entry name" value="Adenine nucleotide alpha hydrolases-like"/>
    <property type="match status" value="1"/>
</dbReference>
<protein>
    <submittedName>
        <fullName evidence="3">Asparagine synthase</fullName>
    </submittedName>
</protein>
<evidence type="ECO:0000259" key="2">
    <source>
        <dbReference type="Pfam" id="PF00733"/>
    </source>
</evidence>
<feature type="domain" description="Asparagine synthetase" evidence="2">
    <location>
        <begin position="241"/>
        <end position="644"/>
    </location>
</feature>
<dbReference type="Gene3D" id="3.40.50.620">
    <property type="entry name" value="HUPs"/>
    <property type="match status" value="2"/>
</dbReference>
<dbReference type="EMBL" id="BIFH01000013">
    <property type="protein sequence ID" value="GCD93181.1"/>
    <property type="molecule type" value="Genomic_DNA"/>
</dbReference>
<dbReference type="Proteomes" id="UP000286931">
    <property type="component" value="Unassembled WGS sequence"/>
</dbReference>
<dbReference type="InterPro" id="IPR001962">
    <property type="entry name" value="Asn_synthase"/>
</dbReference>
<dbReference type="InterPro" id="IPR014729">
    <property type="entry name" value="Rossmann-like_a/b/a_fold"/>
</dbReference>
<dbReference type="OrthoDB" id="7053173at2"/>
<evidence type="ECO:0000313" key="4">
    <source>
        <dbReference type="Proteomes" id="UP000286931"/>
    </source>
</evidence>
<sequence length="652" mass="68733">MNPSSATAPGRARPAEVAVAPGFVVAIRERPARSPAEPPADPASLGLPGTAVWSALPGLRVYGAWRPGQVRSAVYRDVRMVVLGHCLASDDRLARELRDMIEREGIRADGIDGGEGRVGRGLDLPGAYVCVVAARDGVRIRSDLAGQYPVFVSRADGWAVAASHARLLARLHDREPDAVTAAARIACAHVPPLWADRSPFHDVARVTGGAVLRLRPGAPPVVGRTGTLFGIDPLARGAHTLRDALTEAVAARRAAGAVASDFSGGLDSTTLAFLAARAGHGPVSAVTYHHPDAPAGDLAHARRLARLDDRLRHIVVEGRHDTLPFDRDAARSQPTHTAPVWRTDDDEPVPGMLARGRSLLRLAAVGPLDSHLTGEGGDAVLGAPPAYLAHVASRGHARTFARHCLAQARRHDTSAAALAARALRTARTSGSEALVHLAAALRSGTIADGPTSWIDGVTWWPPVGEAVSWLTPATRRALADRAERVACDGTHHLDGAAAAVHVAGAGELRHSADAQRHLRELGHRYGVDVHAPFLDDRVVRACLAVAPGERVDPAGGKPLLAAALRGTVPSAVLGRRTKGDYSREEYLGARRAEPWLRALWADSALADAGIVEPAAVLRSLARFTAGVAVPLGAIRQLVATEVWLRARREEGS</sequence>
<dbReference type="GO" id="GO:0004066">
    <property type="term" value="F:asparagine synthase (glutamine-hydrolyzing) activity"/>
    <property type="evidence" value="ECO:0007669"/>
    <property type="project" value="InterPro"/>
</dbReference>
<reference evidence="3 4" key="1">
    <citation type="submission" date="2018-12" db="EMBL/GenBank/DDBJ databases">
        <title>Draft genome sequence of Embleya hyalina NBRC 13850T.</title>
        <authorList>
            <person name="Komaki H."/>
            <person name="Hosoyama A."/>
            <person name="Kimura A."/>
            <person name="Ichikawa N."/>
            <person name="Tamura T."/>
        </authorList>
    </citation>
    <scope>NUCLEOTIDE SEQUENCE [LARGE SCALE GENOMIC DNA]</scope>
    <source>
        <strain evidence="3 4">NBRC 13850</strain>
    </source>
</reference>
<name>A0A401YEZ5_9ACTN</name>
<gene>
    <name evidence="3" type="primary">asnB_2</name>
    <name evidence="3" type="ORF">EHYA_00824</name>
</gene>
<keyword evidence="4" id="KW-1185">Reference proteome</keyword>
<evidence type="ECO:0000256" key="1">
    <source>
        <dbReference type="SAM" id="MobiDB-lite"/>
    </source>
</evidence>
<accession>A0A401YEZ5</accession>
<dbReference type="Pfam" id="PF00733">
    <property type="entry name" value="Asn_synthase"/>
    <property type="match status" value="1"/>
</dbReference>
<feature type="region of interest" description="Disordered" evidence="1">
    <location>
        <begin position="325"/>
        <end position="348"/>
    </location>
</feature>
<organism evidence="3 4">
    <name type="scientific">Embleya hyalina</name>
    <dbReference type="NCBI Taxonomy" id="516124"/>
    <lineage>
        <taxon>Bacteria</taxon>
        <taxon>Bacillati</taxon>
        <taxon>Actinomycetota</taxon>
        <taxon>Actinomycetes</taxon>
        <taxon>Kitasatosporales</taxon>
        <taxon>Streptomycetaceae</taxon>
        <taxon>Embleya</taxon>
    </lineage>
</organism>
<evidence type="ECO:0000313" key="3">
    <source>
        <dbReference type="EMBL" id="GCD93181.1"/>
    </source>
</evidence>